<dbReference type="SUPFAM" id="SSF52058">
    <property type="entry name" value="L domain-like"/>
    <property type="match status" value="2"/>
</dbReference>
<evidence type="ECO:0000259" key="3">
    <source>
        <dbReference type="Pfam" id="PF23598"/>
    </source>
</evidence>
<dbReference type="Gene3D" id="3.80.10.10">
    <property type="entry name" value="Ribonuclease Inhibitor"/>
    <property type="match status" value="1"/>
</dbReference>
<dbReference type="SMART" id="SM00369">
    <property type="entry name" value="LRR_TYP"/>
    <property type="match status" value="4"/>
</dbReference>
<reference evidence="4" key="1">
    <citation type="submission" date="2016-10" db="EMBL/GenBank/DDBJ databases">
        <title>The High Quality Genome of Vibrio alginolyticus K01M1.</title>
        <authorList>
            <person name="Wendling C."/>
            <person name="Chibani C.M."/>
            <person name="Hertel R."/>
            <person name="Sproer C."/>
            <person name="Bunk B."/>
            <person name="Overmann J."/>
            <person name="Roth O."/>
            <person name="Liesegang H."/>
        </authorList>
    </citation>
    <scope>NUCLEOTIDE SEQUENCE</scope>
    <source>
        <strain evidence="4">K05K4</strain>
    </source>
</reference>
<dbReference type="EMBL" id="CP017903">
    <property type="protein sequence ID" value="ARP20809.1"/>
    <property type="molecule type" value="Genomic_DNA"/>
</dbReference>
<protein>
    <submittedName>
        <fullName evidence="4">Leucine Rich repeats (2 copies)</fullName>
    </submittedName>
</protein>
<organism evidence="4">
    <name type="scientific">Vibrio alginolyticus</name>
    <dbReference type="NCBI Taxonomy" id="663"/>
    <lineage>
        <taxon>Bacteria</taxon>
        <taxon>Pseudomonadati</taxon>
        <taxon>Pseudomonadota</taxon>
        <taxon>Gammaproteobacteria</taxon>
        <taxon>Vibrionales</taxon>
        <taxon>Vibrionaceae</taxon>
        <taxon>Vibrio</taxon>
    </lineage>
</organism>
<keyword evidence="2" id="KW-0677">Repeat</keyword>
<dbReference type="InterPro" id="IPR003591">
    <property type="entry name" value="Leu-rich_rpt_typical-subtyp"/>
</dbReference>
<accession>A0A1W6TYA1</accession>
<dbReference type="RefSeq" id="WP_086047391.1">
    <property type="nucleotide sequence ID" value="NZ_CP017890.1"/>
</dbReference>
<name>A0A1W6TYA1_VIBAL</name>
<proteinExistence type="predicted"/>
<gene>
    <name evidence="4" type="ORF">K05K4_40890</name>
</gene>
<dbReference type="AlphaFoldDB" id="A0A1W6TYA1"/>
<evidence type="ECO:0000256" key="2">
    <source>
        <dbReference type="ARBA" id="ARBA00022737"/>
    </source>
</evidence>
<sequence length="535" mass="61004">MKDIIFDDFSSAFGLLKEVKKGTVQPSGDKFIWSCQQAMTEAEKKIVVMHTPFDQIEMPTCPITLYKGRVIHQETGDLDWCIPDSKISLEAGYSREQVGVAKRICKLHNEAEYLGYSDWRLPTIYELSIFEDQELAELLGKDKKKYWTSNKVETYGSNYDDGCGVLGYLGSQRIINQRYHDSKKSWSSCGNYLSFEGGGYSDDGEVILVRSRTVVELSGWSKELHEWATDNKVHMMPDTLDGMMNLKELDLCTSAKSLPDVFSNLVNLEYIEMRLADCFPEVVYQLPNLKRLMISTGSFNFNENGDVSIEDVISNLHNLEEIKVEGCEVIDIHENFYQLTNLTSIDFTDNNIVEISESIQNLKKLKSLKLARNDLKSLPDAIGELSELETLEFSSRDIRSLPESIGKLKKLQKIESYFSGLTSLPQSIGELTELKELTFNNCDLKELPESMQKLEKLEKLMITNTAFENIPCWFVCLTNLKFLSVAKSKVTEIPDWLAFLPNLERVVVHHSDFRNIKVNHELFKENGIKIGTATF</sequence>
<dbReference type="InterPro" id="IPR032675">
    <property type="entry name" value="LRR_dom_sf"/>
</dbReference>
<keyword evidence="1" id="KW-0433">Leucine-rich repeat</keyword>
<evidence type="ECO:0000313" key="4">
    <source>
        <dbReference type="EMBL" id="ARP20809.1"/>
    </source>
</evidence>
<evidence type="ECO:0000256" key="1">
    <source>
        <dbReference type="ARBA" id="ARBA00022614"/>
    </source>
</evidence>
<dbReference type="PANTHER" id="PTHR48057">
    <property type="entry name" value="LEUCINE-RICH REPEAT SERINE/THREONINE-PROTEIN KINASE 1"/>
    <property type="match status" value="1"/>
</dbReference>
<dbReference type="Pfam" id="PF23598">
    <property type="entry name" value="LRR_14"/>
    <property type="match status" value="1"/>
</dbReference>
<dbReference type="InterPro" id="IPR055414">
    <property type="entry name" value="LRR_R13L4/SHOC2-like"/>
</dbReference>
<dbReference type="InterPro" id="IPR052595">
    <property type="entry name" value="LRRC69/RLP"/>
</dbReference>
<feature type="domain" description="Disease resistance R13L4/SHOC-2-like LRR" evidence="3">
    <location>
        <begin position="357"/>
        <end position="440"/>
    </location>
</feature>